<dbReference type="OrthoDB" id="10060752at2759"/>
<dbReference type="EMBL" id="BFAA01003340">
    <property type="protein sequence ID" value="GCB70587.1"/>
    <property type="molecule type" value="Genomic_DNA"/>
</dbReference>
<organism evidence="3 4">
    <name type="scientific">Scyliorhinus torazame</name>
    <name type="common">Cloudy catshark</name>
    <name type="synonym">Catulus torazame</name>
    <dbReference type="NCBI Taxonomy" id="75743"/>
    <lineage>
        <taxon>Eukaryota</taxon>
        <taxon>Metazoa</taxon>
        <taxon>Chordata</taxon>
        <taxon>Craniata</taxon>
        <taxon>Vertebrata</taxon>
        <taxon>Chondrichthyes</taxon>
        <taxon>Elasmobranchii</taxon>
        <taxon>Galeomorphii</taxon>
        <taxon>Galeoidea</taxon>
        <taxon>Carcharhiniformes</taxon>
        <taxon>Scyliorhinidae</taxon>
        <taxon>Scyliorhinus</taxon>
    </lineage>
</organism>
<dbReference type="Gene3D" id="2.60.120.200">
    <property type="match status" value="1"/>
</dbReference>
<comment type="caution">
    <text evidence="3">The sequence shown here is derived from an EMBL/GenBank/DDBJ whole genome shotgun (WGS) entry which is preliminary data.</text>
</comment>
<sequence>MLGVESMQLPELFITLSGWEEFSFAVGAGIGPVGMLYNYYSVSLLQLLGDPAPEQVAIEYIPDQNPVYRFGPNVNTGQLARAYFQSPFFRDFSLLFTVKPTTVQSGVLFAITDASQLIIYIGVKLSEVRDESQDVIFFYTEPGSQESNEAASFRVKHLTNKWTKIAIGVVGETVSLYLDCELQGVAYFERSPDEMEIDKTSGVFVALAGGADPDHFLGFISDLKVTGDPLAARLYCEDDDDGEASGDYGSGYGRGTQTVISLKPRLQA</sequence>
<dbReference type="OMA" id="PANENPG"/>
<dbReference type="SMART" id="SM00210">
    <property type="entry name" value="TSPN"/>
    <property type="match status" value="1"/>
</dbReference>
<keyword evidence="4" id="KW-1185">Reference proteome</keyword>
<evidence type="ECO:0000313" key="3">
    <source>
        <dbReference type="EMBL" id="GCB70587.1"/>
    </source>
</evidence>
<keyword evidence="1" id="KW-0677">Repeat</keyword>
<dbReference type="SUPFAM" id="SSF49899">
    <property type="entry name" value="Concanavalin A-like lectins/glucanases"/>
    <property type="match status" value="1"/>
</dbReference>
<evidence type="ECO:0000313" key="4">
    <source>
        <dbReference type="Proteomes" id="UP000288216"/>
    </source>
</evidence>
<evidence type="ECO:0000259" key="2">
    <source>
        <dbReference type="SMART" id="SM00210"/>
    </source>
</evidence>
<dbReference type="AlphaFoldDB" id="A0A401PBU1"/>
<protein>
    <recommendedName>
        <fullName evidence="2">Thrombospondin-like N-terminal domain-containing protein</fullName>
    </recommendedName>
</protein>
<dbReference type="InterPro" id="IPR013320">
    <property type="entry name" value="ConA-like_dom_sf"/>
</dbReference>
<proteinExistence type="predicted"/>
<evidence type="ECO:0000256" key="1">
    <source>
        <dbReference type="ARBA" id="ARBA00022737"/>
    </source>
</evidence>
<dbReference type="Proteomes" id="UP000288216">
    <property type="component" value="Unassembled WGS sequence"/>
</dbReference>
<reference evidence="3 4" key="1">
    <citation type="journal article" date="2018" name="Nat. Ecol. Evol.">
        <title>Shark genomes provide insights into elasmobranch evolution and the origin of vertebrates.</title>
        <authorList>
            <person name="Hara Y"/>
            <person name="Yamaguchi K"/>
            <person name="Onimaru K"/>
            <person name="Kadota M"/>
            <person name="Koyanagi M"/>
            <person name="Keeley SD"/>
            <person name="Tatsumi K"/>
            <person name="Tanaka K"/>
            <person name="Motone F"/>
            <person name="Kageyama Y"/>
            <person name="Nozu R"/>
            <person name="Adachi N"/>
            <person name="Nishimura O"/>
            <person name="Nakagawa R"/>
            <person name="Tanegashima C"/>
            <person name="Kiyatake I"/>
            <person name="Matsumoto R"/>
            <person name="Murakumo K"/>
            <person name="Nishida K"/>
            <person name="Terakita A"/>
            <person name="Kuratani S"/>
            <person name="Sato K"/>
            <person name="Hyodo S Kuraku.S."/>
        </authorList>
    </citation>
    <scope>NUCLEOTIDE SEQUENCE [LARGE SCALE GENOMIC DNA]</scope>
</reference>
<gene>
    <name evidence="3" type="ORF">scyTo_0008619</name>
</gene>
<dbReference type="InterPro" id="IPR048287">
    <property type="entry name" value="TSPN-like_N"/>
</dbReference>
<dbReference type="FunFam" id="2.60.120.200:FF:000039">
    <property type="entry name" value="Collagen XV alpha 1 chain"/>
    <property type="match status" value="1"/>
</dbReference>
<dbReference type="STRING" id="75743.A0A401PBU1"/>
<accession>A0A401PBU1</accession>
<name>A0A401PBU1_SCYTO</name>
<feature type="domain" description="Thrombospondin-like N-terminal" evidence="2">
    <location>
        <begin position="41"/>
        <end position="229"/>
    </location>
</feature>